<sequence length="1056" mass="113815">MHFTNDDDDADFAVQPGSSKLANLFSDNDAGKAGNSALTYTPPRQPSVGKTSTDKQSASSGVLSLLCAAAVQAFKYEGKQPSNQGRIGIAVLGNHDTANYRLILYKEKQQQVAVAAVNTNFVIKVQGNNFLSFVDDKRCNWSVKFESEEALINFAKQVVIAKAESHGAGLVELENIISQDLTLGDGESEALKMDSTAVIKYTAWVLREHSLKKVLDTTDIDEPQKLKLGRGKQVKGLEEGLVGCRRNSRRFLVVPPSQGYGSKGLGTTVPPNAILVFDVSIGSISKSKVATKDGTPRSSTPVAVAAEDVDRKDGRSYSHSSVDEPGRSRAPSAPPEWPPQHPATSAATVGGGESDKARLLSRMAKIGAQMLPMAGPVPAQPSSDSEVEEERPPVTQQVPVAVPLPQAAAREGSPKPMVKPRTFSQHSLGDTVAHATPVPPTLQPMVSSYAPAPTMPAAPHMALYQAQSQLAQGALAAYPYQQQGLLLPPGAHSYAAAAVPTATNAAVDIQLPLLLSETRSQNTEIRLNLSKLADKVDAILGKLDAVKSQLPSAPLQGSYMDGDVLLYNIQRIVQDNEKLKNDNTEKDHKIQGLNEKICDLLQKNQRLMEESNSIFEQRSDALHSSAANSQARLLALEKEKMEATEHLTQALSELSLLRTELSERQQKECETQKELEELRNASKGKEGSLKSLEDSLKEVEQKRRQLEEEMEQRKRDLSDGLAYCRGERDNLQSQLNQLKETHEEEVRALKLKISQLLAEGELQSKELEKQKQLQQENQASGVASTTTTASIDFDTELKKIMNVLFKLLQREFGSQDTYSRKEAVQIILATIRDYTTEVLQNRQPPSASNNNNSKSSSGSTASSSSTGSPSTSGLTSAPASALTTETAAPQLPDNPASAPTTETAAPQLPDNLEKTEKKAEGKNPGNLDIPSATEEPSSAAPVGPAGDAVSSHCTEHMELAPENPSSKVLADMIPETAKDAGQHNVPITQAAEEEEAVDSTKEKASGDAGLSSSAEGKTGSEPPAESKSVQPQDWSWKPQPPPPPLFDEYDDDDWLN</sequence>
<evidence type="ECO:0000256" key="2">
    <source>
        <dbReference type="SAM" id="MobiDB-lite"/>
    </source>
</evidence>
<evidence type="ECO:0000256" key="1">
    <source>
        <dbReference type="PROSITE-ProRule" id="PRU00277"/>
    </source>
</evidence>
<name>A0A131XLH4_9ACAR</name>
<feature type="compositionally biased region" description="Acidic residues" evidence="2">
    <location>
        <begin position="1047"/>
        <end position="1056"/>
    </location>
</feature>
<dbReference type="PROSITE" id="PS50059">
    <property type="entry name" value="FKBP_PPIASE"/>
    <property type="match status" value="1"/>
</dbReference>
<feature type="region of interest" description="Disordered" evidence="2">
    <location>
        <begin position="841"/>
        <end position="1056"/>
    </location>
</feature>
<dbReference type="GO" id="GO:0003755">
    <property type="term" value="F:peptidyl-prolyl cis-trans isomerase activity"/>
    <property type="evidence" value="ECO:0007669"/>
    <property type="project" value="UniProtKB-KW"/>
</dbReference>
<reference evidence="4" key="1">
    <citation type="journal article" date="2017" name="Ticks Tick Borne Dis.">
        <title>An insight into the sialome of Hyalomma excavatum.</title>
        <authorList>
            <person name="Ribeiro J.M."/>
            <person name="Slovak M."/>
            <person name="Francischetti I.M."/>
        </authorList>
    </citation>
    <scope>NUCLEOTIDE SEQUENCE</scope>
    <source>
        <strain evidence="4">Samish</strain>
        <tissue evidence="4">Salivary glands</tissue>
    </source>
</reference>
<dbReference type="AlphaFoldDB" id="A0A131XLH4"/>
<feature type="compositionally biased region" description="Basic and acidic residues" evidence="2">
    <location>
        <begin position="911"/>
        <end position="921"/>
    </location>
</feature>
<accession>A0A131XLH4</accession>
<evidence type="ECO:0000259" key="3">
    <source>
        <dbReference type="PROSITE" id="PS50059"/>
    </source>
</evidence>
<dbReference type="PANTHER" id="PTHR44927">
    <property type="entry name" value="FK506-BINDING PROTEIN 15"/>
    <property type="match status" value="1"/>
</dbReference>
<feature type="region of interest" description="Disordered" evidence="2">
    <location>
        <begin position="287"/>
        <end position="354"/>
    </location>
</feature>
<protein>
    <recommendedName>
        <fullName evidence="1">peptidylprolyl isomerase</fullName>
        <ecNumber evidence="1">5.2.1.8</ecNumber>
    </recommendedName>
</protein>
<dbReference type="Pfam" id="PF00254">
    <property type="entry name" value="FKBP_C"/>
    <property type="match status" value="1"/>
</dbReference>
<dbReference type="SUPFAM" id="SSF54534">
    <property type="entry name" value="FKBP-like"/>
    <property type="match status" value="1"/>
</dbReference>
<feature type="compositionally biased region" description="Pro residues" evidence="2">
    <location>
        <begin position="332"/>
        <end position="341"/>
    </location>
</feature>
<dbReference type="Gene3D" id="3.10.50.40">
    <property type="match status" value="1"/>
</dbReference>
<dbReference type="PANTHER" id="PTHR44927:SF1">
    <property type="entry name" value="FK506-BINDING PROTEIN 15"/>
    <property type="match status" value="1"/>
</dbReference>
<evidence type="ECO:0000313" key="4">
    <source>
        <dbReference type="EMBL" id="JAP66536.1"/>
    </source>
</evidence>
<dbReference type="EC" id="5.2.1.8" evidence="1"/>
<dbReference type="InterPro" id="IPR001179">
    <property type="entry name" value="PPIase_FKBP_dom"/>
</dbReference>
<feature type="region of interest" description="Disordered" evidence="2">
    <location>
        <begin position="677"/>
        <end position="713"/>
    </location>
</feature>
<feature type="region of interest" description="Disordered" evidence="2">
    <location>
        <begin position="371"/>
        <end position="400"/>
    </location>
</feature>
<dbReference type="InterPro" id="IPR046357">
    <property type="entry name" value="PPIase_dom_sf"/>
</dbReference>
<proteinExistence type="evidence at transcript level"/>
<keyword evidence="1" id="KW-0697">Rotamase</keyword>
<dbReference type="EMBL" id="GEFH01002045">
    <property type="protein sequence ID" value="JAP66536.1"/>
    <property type="molecule type" value="mRNA"/>
</dbReference>
<keyword evidence="1" id="KW-0413">Isomerase</keyword>
<dbReference type="InterPro" id="IPR056598">
    <property type="entry name" value="FKBP-15_dom"/>
</dbReference>
<feature type="region of interest" description="Disordered" evidence="2">
    <location>
        <begin position="33"/>
        <end position="56"/>
    </location>
</feature>
<comment type="catalytic activity">
    <reaction evidence="1">
        <text>[protein]-peptidylproline (omega=180) = [protein]-peptidylproline (omega=0)</text>
        <dbReference type="Rhea" id="RHEA:16237"/>
        <dbReference type="Rhea" id="RHEA-COMP:10747"/>
        <dbReference type="Rhea" id="RHEA-COMP:10748"/>
        <dbReference type="ChEBI" id="CHEBI:83833"/>
        <dbReference type="ChEBI" id="CHEBI:83834"/>
        <dbReference type="EC" id="5.2.1.8"/>
    </reaction>
</comment>
<feature type="domain" description="PPIase FKBP-type" evidence="3">
    <location>
        <begin position="194"/>
        <end position="285"/>
    </location>
</feature>
<organism evidence="4">
    <name type="scientific">Hyalomma excavatum</name>
    <dbReference type="NCBI Taxonomy" id="257692"/>
    <lineage>
        <taxon>Eukaryota</taxon>
        <taxon>Metazoa</taxon>
        <taxon>Ecdysozoa</taxon>
        <taxon>Arthropoda</taxon>
        <taxon>Chelicerata</taxon>
        <taxon>Arachnida</taxon>
        <taxon>Acari</taxon>
        <taxon>Parasitiformes</taxon>
        <taxon>Ixodida</taxon>
        <taxon>Ixodoidea</taxon>
        <taxon>Ixodidae</taxon>
        <taxon>Hyalomminae</taxon>
        <taxon>Hyalomma</taxon>
    </lineage>
</organism>
<dbReference type="Pfam" id="PF23649">
    <property type="entry name" value="FKBP15"/>
    <property type="match status" value="1"/>
</dbReference>
<feature type="compositionally biased region" description="Basic and acidic residues" evidence="2">
    <location>
        <begin position="308"/>
        <end position="327"/>
    </location>
</feature>
<feature type="compositionally biased region" description="Low complexity" evidence="2">
    <location>
        <begin position="844"/>
        <end position="906"/>
    </location>
</feature>